<protein>
    <submittedName>
        <fullName evidence="3">LysM peptidoglycan-binding domain-containing protein</fullName>
    </submittedName>
</protein>
<dbReference type="Pfam" id="PF01476">
    <property type="entry name" value="LysM"/>
    <property type="match status" value="1"/>
</dbReference>
<dbReference type="PROSITE" id="PS51782">
    <property type="entry name" value="LYSM"/>
    <property type="match status" value="1"/>
</dbReference>
<dbReference type="InterPro" id="IPR018392">
    <property type="entry name" value="LysM"/>
</dbReference>
<evidence type="ECO:0000259" key="2">
    <source>
        <dbReference type="PROSITE" id="PS51782"/>
    </source>
</evidence>
<dbReference type="RefSeq" id="WP_166108022.1">
    <property type="nucleotide sequence ID" value="NZ_JAADJT010000015.1"/>
</dbReference>
<comment type="caution">
    <text evidence="3">The sequence shown here is derived from an EMBL/GenBank/DDBJ whole genome shotgun (WGS) entry which is preliminary data.</text>
</comment>
<evidence type="ECO:0000313" key="3">
    <source>
        <dbReference type="EMBL" id="NGZ87901.1"/>
    </source>
</evidence>
<keyword evidence="4" id="KW-1185">Reference proteome</keyword>
<accession>A0ABX0FTW2</accession>
<feature type="signal peptide" evidence="1">
    <location>
        <begin position="1"/>
        <end position="25"/>
    </location>
</feature>
<dbReference type="Gene3D" id="3.10.350.10">
    <property type="entry name" value="LysM domain"/>
    <property type="match status" value="1"/>
</dbReference>
<dbReference type="PANTHER" id="PTHR34700">
    <property type="entry name" value="POTASSIUM BINDING PROTEIN KBP"/>
    <property type="match status" value="1"/>
</dbReference>
<dbReference type="Proteomes" id="UP000666369">
    <property type="component" value="Unassembled WGS sequence"/>
</dbReference>
<keyword evidence="1" id="KW-0732">Signal</keyword>
<reference evidence="4" key="1">
    <citation type="submission" date="2023-07" db="EMBL/GenBank/DDBJ databases">
        <title>Duganella aceri sp. nov., isolated from tree sap.</title>
        <authorList>
            <person name="Kim I.S."/>
        </authorList>
    </citation>
    <scope>NUCLEOTIDE SEQUENCE [LARGE SCALE GENOMIC DNA]</scope>
    <source>
        <strain evidence="4">SAP-35</strain>
    </source>
</reference>
<name>A0ABX0FTW2_9BURK</name>
<feature type="domain" description="LysM" evidence="2">
    <location>
        <begin position="38"/>
        <end position="87"/>
    </location>
</feature>
<evidence type="ECO:0000256" key="1">
    <source>
        <dbReference type="SAM" id="SignalP"/>
    </source>
</evidence>
<dbReference type="InterPro" id="IPR052196">
    <property type="entry name" value="Bact_Kbp"/>
</dbReference>
<evidence type="ECO:0000313" key="4">
    <source>
        <dbReference type="Proteomes" id="UP000666369"/>
    </source>
</evidence>
<feature type="chain" id="PRO_5045421257" evidence="1">
    <location>
        <begin position="26"/>
        <end position="368"/>
    </location>
</feature>
<dbReference type="PANTHER" id="PTHR34700:SF4">
    <property type="entry name" value="PHAGE-LIKE ELEMENT PBSX PROTEIN XKDP"/>
    <property type="match status" value="1"/>
</dbReference>
<dbReference type="EMBL" id="JAADJT010000015">
    <property type="protein sequence ID" value="NGZ87901.1"/>
    <property type="molecule type" value="Genomic_DNA"/>
</dbReference>
<sequence length="368" mass="40178">MKNFSTVGTRLVLAALFSGAAAVSAAPLKCEFRADAPDQHLVVKGDTLWDISGKFLDLPWCWPTVWGMNRDEIANPHWIYPGQIIWFDRAAGRLRLGNRIDANSGVNDPSRLRLQPQLRTEGLGKDAVTSIPAGAIEPFLTQPLIIEDDELKGAPRVIATQEGRVFLGKDDKAYVRGELNGHTSFQVFRPGKPLKDPVTKQVIGHEAFYLGTLKLQTEAKPGSGSDVHTFTVASAKEEMGKGDQLRAVPPMPMQNYVPHPPEQKVASRVVAIYGGVTHAGQNQVVSINRGKLDGLDVGSVLQLYHAGRTVSDSTADKGWLGMREQQVKLPDEEVGSLFIFRVFKHISYGLIMQVSAPVEVGDVAKSPE</sequence>
<gene>
    <name evidence="3" type="ORF">GW587_27025</name>
</gene>
<dbReference type="InterPro" id="IPR036779">
    <property type="entry name" value="LysM_dom_sf"/>
</dbReference>
<organism evidence="3 4">
    <name type="scientific">Duganella aceris</name>
    <dbReference type="NCBI Taxonomy" id="2703883"/>
    <lineage>
        <taxon>Bacteria</taxon>
        <taxon>Pseudomonadati</taxon>
        <taxon>Pseudomonadota</taxon>
        <taxon>Betaproteobacteria</taxon>
        <taxon>Burkholderiales</taxon>
        <taxon>Oxalobacteraceae</taxon>
        <taxon>Telluria group</taxon>
        <taxon>Duganella</taxon>
    </lineage>
</organism>
<dbReference type="CDD" id="cd00118">
    <property type="entry name" value="LysM"/>
    <property type="match status" value="1"/>
</dbReference>
<proteinExistence type="predicted"/>